<keyword evidence="4" id="KW-1185">Reference proteome</keyword>
<proteinExistence type="predicted"/>
<feature type="domain" description="Guanylate cyclase" evidence="2">
    <location>
        <begin position="439"/>
        <end position="568"/>
    </location>
</feature>
<feature type="transmembrane region" description="Helical" evidence="1">
    <location>
        <begin position="325"/>
        <end position="343"/>
    </location>
</feature>
<dbReference type="InterPro" id="IPR050697">
    <property type="entry name" value="Adenylyl/Guanylyl_Cyclase_3/4"/>
</dbReference>
<dbReference type="SMART" id="SM01080">
    <property type="entry name" value="CHASE2"/>
    <property type="match status" value="1"/>
</dbReference>
<evidence type="ECO:0000313" key="3">
    <source>
        <dbReference type="EMBL" id="CTQ42059.1"/>
    </source>
</evidence>
<dbReference type="InterPro" id="IPR007890">
    <property type="entry name" value="CHASE2"/>
</dbReference>
<dbReference type="STRING" id="187304.B0E33_27695"/>
<organism evidence="3 4">
    <name type="scientific">Roseibium aggregatum</name>
    <dbReference type="NCBI Taxonomy" id="187304"/>
    <lineage>
        <taxon>Bacteria</taxon>
        <taxon>Pseudomonadati</taxon>
        <taxon>Pseudomonadota</taxon>
        <taxon>Alphaproteobacteria</taxon>
        <taxon>Hyphomicrobiales</taxon>
        <taxon>Stappiaceae</taxon>
        <taxon>Roseibium</taxon>
    </lineage>
</organism>
<dbReference type="SMART" id="SM00044">
    <property type="entry name" value="CYCc"/>
    <property type="match status" value="1"/>
</dbReference>
<reference evidence="4" key="1">
    <citation type="submission" date="2015-07" db="EMBL/GenBank/DDBJ databases">
        <authorList>
            <person name="Rodrigo-Torres Lidia"/>
            <person name="Arahal R.David."/>
        </authorList>
    </citation>
    <scope>NUCLEOTIDE SEQUENCE [LARGE SCALE GENOMIC DNA]</scope>
    <source>
        <strain evidence="4">CECT 4801</strain>
    </source>
</reference>
<name>A0A0M6XZL3_9HYPH</name>
<dbReference type="PROSITE" id="PS50125">
    <property type="entry name" value="GUANYLATE_CYCLASE_2"/>
    <property type="match status" value="1"/>
</dbReference>
<keyword evidence="1" id="KW-0472">Membrane</keyword>
<dbReference type="EMBL" id="CXST01000001">
    <property type="protein sequence ID" value="CTQ42059.1"/>
    <property type="molecule type" value="Genomic_DNA"/>
</dbReference>
<dbReference type="GO" id="GO:0035556">
    <property type="term" value="P:intracellular signal transduction"/>
    <property type="evidence" value="ECO:0007669"/>
    <property type="project" value="InterPro"/>
</dbReference>
<dbReference type="Proteomes" id="UP000048926">
    <property type="component" value="Unassembled WGS sequence"/>
</dbReference>
<dbReference type="Gene3D" id="3.30.70.1230">
    <property type="entry name" value="Nucleotide cyclase"/>
    <property type="match status" value="1"/>
</dbReference>
<feature type="transmembrane region" description="Helical" evidence="1">
    <location>
        <begin position="348"/>
        <end position="366"/>
    </location>
</feature>
<keyword evidence="3" id="KW-0456">Lyase</keyword>
<keyword evidence="1" id="KW-1133">Transmembrane helix</keyword>
<dbReference type="PANTHER" id="PTHR43081:SF1">
    <property type="entry name" value="ADENYLATE CYCLASE, TERMINAL-DIFFERENTIATION SPECIFIC"/>
    <property type="match status" value="1"/>
</dbReference>
<feature type="transmembrane region" description="Helical" evidence="1">
    <location>
        <begin position="378"/>
        <end position="398"/>
    </location>
</feature>
<dbReference type="RefSeq" id="WP_055653988.1">
    <property type="nucleotide sequence ID" value="NZ_CXST01000001.1"/>
</dbReference>
<gene>
    <name evidence="3" type="primary">cyaA_1</name>
    <name evidence="3" type="ORF">LAL4801_00479</name>
</gene>
<accession>A0A0M6XZL3</accession>
<dbReference type="CDD" id="cd07302">
    <property type="entry name" value="CHD"/>
    <property type="match status" value="1"/>
</dbReference>
<dbReference type="InterPro" id="IPR029787">
    <property type="entry name" value="Nucleotide_cyclase"/>
</dbReference>
<sequence length="645" mass="68987">MIFGGRFADAAIGRKQLILLIALVAVGAGIAIGLSAQKAIWEGWVTDRLFQIKALMDNKEQAGPAPVVVVGLDQKALNSDRLAPIPRVLMTPVLAEAGQAMLNAGAVALGYDFVFAYSADGFVDPSTGEARLKGFDLAFQRFLYQNRGKVFIAHTEIGVPQRMFSAAAGEGGVRSVIVSTDSDGVVRRHEPHSPLTASPHLIDALLGIAGVELAETYIPVPSARLATSVPYLSLIDVLQLLESDEGRQELAHFAEGRIVLFGGLLPYEDEHLFSDRFLPHLPEQLAETGPSGRPRVQPQTAGVFVLADFIGSPIAGRIVTEPPAGLVPAFAVIFAVVGALAGLSLPLVVLPVVAVGGVLCGLGVSLGSMELGMFPSPGVAPVAFVTATIIAAVGKVGILQRRQRSLVRLFGHYLAPDVIKLMASSEQLPALGGETRHVVVAFIDIVGFTKMSEKLADKDVVRVVNSCFDRIGQVITAHQGYIDKYIGDAIMAVWNAPNTVEHPEKSAVDAATEIINLLDRLREITGQPPLDLRIALNAGPVLVGDIGGEHRRSFTVMGTTVNTASRVESVAKDHKVRLAVSQSVAEKLPSSYPVAEIWKGQLRGLSSDITVYTLDLPEMYMEPEEKRTIARQEQDRSKLVTFPRS</sequence>
<dbReference type="SUPFAM" id="SSF55073">
    <property type="entry name" value="Nucleotide cyclase"/>
    <property type="match status" value="1"/>
</dbReference>
<evidence type="ECO:0000313" key="4">
    <source>
        <dbReference type="Proteomes" id="UP000048926"/>
    </source>
</evidence>
<dbReference type="OrthoDB" id="341967at2"/>
<feature type="transmembrane region" description="Helical" evidence="1">
    <location>
        <begin position="17"/>
        <end position="36"/>
    </location>
</feature>
<evidence type="ECO:0000256" key="1">
    <source>
        <dbReference type="SAM" id="Phobius"/>
    </source>
</evidence>
<keyword evidence="1" id="KW-0812">Transmembrane</keyword>
<dbReference type="PANTHER" id="PTHR43081">
    <property type="entry name" value="ADENYLATE CYCLASE, TERMINAL-DIFFERENTIATION SPECIFIC-RELATED"/>
    <property type="match status" value="1"/>
</dbReference>
<dbReference type="Pfam" id="PF05226">
    <property type="entry name" value="CHASE2"/>
    <property type="match status" value="1"/>
</dbReference>
<protein>
    <submittedName>
        <fullName evidence="3">Adenylate cyclase 1</fullName>
        <ecNumber evidence="3">4.6.1.1</ecNumber>
    </submittedName>
</protein>
<dbReference type="AlphaFoldDB" id="A0A0M6XZL3"/>
<dbReference type="EC" id="4.6.1.1" evidence="3"/>
<dbReference type="Pfam" id="PF00211">
    <property type="entry name" value="Guanylate_cyc"/>
    <property type="match status" value="1"/>
</dbReference>
<evidence type="ECO:0000259" key="2">
    <source>
        <dbReference type="PROSITE" id="PS50125"/>
    </source>
</evidence>
<dbReference type="InterPro" id="IPR001054">
    <property type="entry name" value="A/G_cyclase"/>
</dbReference>
<dbReference type="GO" id="GO:0004016">
    <property type="term" value="F:adenylate cyclase activity"/>
    <property type="evidence" value="ECO:0007669"/>
    <property type="project" value="UniProtKB-EC"/>
</dbReference>
<dbReference type="GO" id="GO:0009190">
    <property type="term" value="P:cyclic nucleotide biosynthetic process"/>
    <property type="evidence" value="ECO:0007669"/>
    <property type="project" value="InterPro"/>
</dbReference>